<dbReference type="RefSeq" id="WP_226030565.1">
    <property type="nucleotide sequence ID" value="NZ_BAABIV010000018.1"/>
</dbReference>
<dbReference type="InterPro" id="IPR044094">
    <property type="entry name" value="AtsA-like_MBL-fold"/>
</dbReference>
<proteinExistence type="predicted"/>
<evidence type="ECO:0000313" key="5">
    <source>
        <dbReference type="EMBL" id="GAA4997793.1"/>
    </source>
</evidence>
<gene>
    <name evidence="5" type="ORF">GCM10023257_45990</name>
</gene>
<dbReference type="CDD" id="cd07719">
    <property type="entry name" value="arylsulfatase_AtsA-like_MBL-fold"/>
    <property type="match status" value="1"/>
</dbReference>
<feature type="chain" id="PRO_5045791842" evidence="3">
    <location>
        <begin position="48"/>
        <end position="393"/>
    </location>
</feature>
<comment type="caution">
    <text evidence="5">The sequence shown here is derived from an EMBL/GenBank/DDBJ whole genome shotgun (WGS) entry which is preliminary data.</text>
</comment>
<dbReference type="PROSITE" id="PS51318">
    <property type="entry name" value="TAT"/>
    <property type="match status" value="1"/>
</dbReference>
<dbReference type="Proteomes" id="UP001500610">
    <property type="component" value="Unassembled WGS sequence"/>
</dbReference>
<name>A0ABP9IH79_9ACTN</name>
<dbReference type="PANTHER" id="PTHR46018">
    <property type="entry name" value="ZINC PHOSPHODIESTERASE ELAC PROTEIN 1"/>
    <property type="match status" value="1"/>
</dbReference>
<dbReference type="InterPro" id="IPR036866">
    <property type="entry name" value="RibonucZ/Hydroxyglut_hydro"/>
</dbReference>
<dbReference type="Gene3D" id="3.60.15.10">
    <property type="entry name" value="Ribonuclease Z/Hydroxyacylglutathione hydrolase-like"/>
    <property type="match status" value="1"/>
</dbReference>
<dbReference type="SMART" id="SM00849">
    <property type="entry name" value="Lactamase_B"/>
    <property type="match status" value="1"/>
</dbReference>
<keyword evidence="3" id="KW-0732">Signal</keyword>
<evidence type="ECO:0000256" key="1">
    <source>
        <dbReference type="ARBA" id="ARBA00022759"/>
    </source>
</evidence>
<keyword evidence="1" id="KW-0540">Nuclease</keyword>
<keyword evidence="2" id="KW-0378">Hydrolase</keyword>
<keyword evidence="6" id="KW-1185">Reference proteome</keyword>
<dbReference type="Pfam" id="PF00753">
    <property type="entry name" value="Lactamase_B"/>
    <property type="match status" value="1"/>
</dbReference>
<protein>
    <submittedName>
        <fullName evidence="5">MBL fold metallo-hydrolase</fullName>
    </submittedName>
</protein>
<evidence type="ECO:0000256" key="2">
    <source>
        <dbReference type="ARBA" id="ARBA00022801"/>
    </source>
</evidence>
<feature type="domain" description="Metallo-beta-lactamase" evidence="4">
    <location>
        <begin position="74"/>
        <end position="332"/>
    </location>
</feature>
<sequence>MCHVLNQVARQPAPSGRPGRRRILKTLGAATAAGALLPLSSTGTASAAPRRHRTRLVLLGTAGGPAWLDGGRCGVSSAVVYEDRVYLVDLGHGAMHRLVQSGLGAGDGLGSALSPVRGIFLTHLHSDHVADWPALFATGPTNVVGRGDDAIQVFGPGDRGVLPAMFPPGAPAPAVFNPERPTPGISAMTAYLGQAFATDFNGRSRESGFTRPDDLFSVHDVDLGGVWTVDPAGKPPRLKAPLPLWEDGDVRVTATLVDHAPTAPAFAFRFDTPDGSIVFSGDTCVSANLIDLARDADVLVHEVIDPRFVDQLVAALPASQRDAMREHLLTSHTTIDQVGRDVAEPAGARQLVLNHLVPATNPARRWRAAQRGYSGRLVVGEDLLTVGVGRARS</sequence>
<accession>A0ABP9IH79</accession>
<evidence type="ECO:0000259" key="4">
    <source>
        <dbReference type="SMART" id="SM00849"/>
    </source>
</evidence>
<dbReference type="InterPro" id="IPR001279">
    <property type="entry name" value="Metallo-B-lactamas"/>
</dbReference>
<dbReference type="SUPFAM" id="SSF56281">
    <property type="entry name" value="Metallo-hydrolase/oxidoreductase"/>
    <property type="match status" value="1"/>
</dbReference>
<feature type="signal peptide" evidence="3">
    <location>
        <begin position="1"/>
        <end position="47"/>
    </location>
</feature>
<dbReference type="EMBL" id="BAABIV010000018">
    <property type="protein sequence ID" value="GAA4997793.1"/>
    <property type="molecule type" value="Genomic_DNA"/>
</dbReference>
<evidence type="ECO:0000313" key="6">
    <source>
        <dbReference type="Proteomes" id="UP001500610"/>
    </source>
</evidence>
<dbReference type="InterPro" id="IPR006311">
    <property type="entry name" value="TAT_signal"/>
</dbReference>
<dbReference type="PANTHER" id="PTHR46018:SF2">
    <property type="entry name" value="ZINC PHOSPHODIESTERASE ELAC PROTEIN 1"/>
    <property type="match status" value="1"/>
</dbReference>
<reference evidence="6" key="1">
    <citation type="journal article" date="2019" name="Int. J. Syst. Evol. Microbiol.">
        <title>The Global Catalogue of Microorganisms (GCM) 10K type strain sequencing project: providing services to taxonomists for standard genome sequencing and annotation.</title>
        <authorList>
            <consortium name="The Broad Institute Genomics Platform"/>
            <consortium name="The Broad Institute Genome Sequencing Center for Infectious Disease"/>
            <person name="Wu L."/>
            <person name="Ma J."/>
        </authorList>
    </citation>
    <scope>NUCLEOTIDE SEQUENCE [LARGE SCALE GENOMIC DNA]</scope>
    <source>
        <strain evidence="6">JCM 17657</strain>
    </source>
</reference>
<keyword evidence="1" id="KW-0255">Endonuclease</keyword>
<organism evidence="5 6">
    <name type="scientific">Streptomyces hyderabadensis</name>
    <dbReference type="NCBI Taxonomy" id="598549"/>
    <lineage>
        <taxon>Bacteria</taxon>
        <taxon>Bacillati</taxon>
        <taxon>Actinomycetota</taxon>
        <taxon>Actinomycetes</taxon>
        <taxon>Kitasatosporales</taxon>
        <taxon>Streptomycetaceae</taxon>
        <taxon>Streptomyces</taxon>
    </lineage>
</organism>
<evidence type="ECO:0000256" key="3">
    <source>
        <dbReference type="SAM" id="SignalP"/>
    </source>
</evidence>